<keyword evidence="2" id="KW-1185">Reference proteome</keyword>
<accession>A0AAW1MSA4</accession>
<evidence type="ECO:0000313" key="1">
    <source>
        <dbReference type="EMBL" id="KAK9750715.1"/>
    </source>
</evidence>
<proteinExistence type="predicted"/>
<comment type="caution">
    <text evidence="1">The sequence shown here is derived from an EMBL/GenBank/DDBJ whole genome shotgun (WGS) entry which is preliminary data.</text>
</comment>
<organism evidence="1 2">
    <name type="scientific">Saponaria officinalis</name>
    <name type="common">Common soapwort</name>
    <name type="synonym">Lychnis saponaria</name>
    <dbReference type="NCBI Taxonomy" id="3572"/>
    <lineage>
        <taxon>Eukaryota</taxon>
        <taxon>Viridiplantae</taxon>
        <taxon>Streptophyta</taxon>
        <taxon>Embryophyta</taxon>
        <taxon>Tracheophyta</taxon>
        <taxon>Spermatophyta</taxon>
        <taxon>Magnoliopsida</taxon>
        <taxon>eudicotyledons</taxon>
        <taxon>Gunneridae</taxon>
        <taxon>Pentapetalae</taxon>
        <taxon>Caryophyllales</taxon>
        <taxon>Caryophyllaceae</taxon>
        <taxon>Caryophylleae</taxon>
        <taxon>Saponaria</taxon>
    </lineage>
</organism>
<dbReference type="AlphaFoldDB" id="A0AAW1MSA4"/>
<protein>
    <submittedName>
        <fullName evidence="1">Uncharacterized protein</fullName>
    </submittedName>
</protein>
<name>A0AAW1MSA4_SAPOF</name>
<dbReference type="EMBL" id="JBDFQZ010000002">
    <property type="protein sequence ID" value="KAK9750715.1"/>
    <property type="molecule type" value="Genomic_DNA"/>
</dbReference>
<dbReference type="Proteomes" id="UP001443914">
    <property type="component" value="Unassembled WGS sequence"/>
</dbReference>
<sequence>MNNAELRSNLDTIDELRTKPSSGCQKQVIAKSYNENVRVRAFQVGDLLRKVFQNTQNLGVGKFAYNWESPYQIESVVGNGVYRLMTLDGQPVPRPWNVVHLKKYHL</sequence>
<evidence type="ECO:0000313" key="2">
    <source>
        <dbReference type="Proteomes" id="UP001443914"/>
    </source>
</evidence>
<reference evidence="1" key="1">
    <citation type="submission" date="2024-03" db="EMBL/GenBank/DDBJ databases">
        <title>WGS assembly of Saponaria officinalis var. Norfolk2.</title>
        <authorList>
            <person name="Jenkins J."/>
            <person name="Shu S."/>
            <person name="Grimwood J."/>
            <person name="Barry K."/>
            <person name="Goodstein D."/>
            <person name="Schmutz J."/>
            <person name="Leebens-Mack J."/>
            <person name="Osbourn A."/>
        </authorList>
    </citation>
    <scope>NUCLEOTIDE SEQUENCE [LARGE SCALE GENOMIC DNA]</scope>
    <source>
        <strain evidence="1">JIC</strain>
    </source>
</reference>
<gene>
    <name evidence="1" type="ORF">RND81_02G216100</name>
</gene>